<dbReference type="GO" id="GO:0009055">
    <property type="term" value="F:electron transfer activity"/>
    <property type="evidence" value="ECO:0007669"/>
    <property type="project" value="InterPro"/>
</dbReference>
<sequence>MHVTTSRTAAIVFGLWAIIVSPIGAQAADQSTGEALAQSKACMACHQVDSKRVGPPLRSIGERYAAAGEGDAMVQYLAGKIRSGGRGVWGAVPMPAQPQVSEEDARTLAEWVLSLAPAKSK</sequence>
<gene>
    <name evidence="9" type="ORF">CAL20_04560</name>
</gene>
<dbReference type="InterPro" id="IPR036909">
    <property type="entry name" value="Cyt_c-like_dom_sf"/>
</dbReference>
<comment type="PTM">
    <text evidence="6">Binds 1 heme c group covalently per subunit.</text>
</comment>
<organism evidence="9 10">
    <name type="scientific">Bordetella genomosp. 4</name>
    <dbReference type="NCBI Taxonomy" id="463044"/>
    <lineage>
        <taxon>Bacteria</taxon>
        <taxon>Pseudomonadati</taxon>
        <taxon>Pseudomonadota</taxon>
        <taxon>Betaproteobacteria</taxon>
        <taxon>Burkholderiales</taxon>
        <taxon>Alcaligenaceae</taxon>
        <taxon>Bordetella</taxon>
    </lineage>
</organism>
<dbReference type="AlphaFoldDB" id="A0A261USS8"/>
<evidence type="ECO:0000256" key="5">
    <source>
        <dbReference type="ARBA" id="ARBA00023004"/>
    </source>
</evidence>
<dbReference type="InterPro" id="IPR009056">
    <property type="entry name" value="Cyt_c-like_dom"/>
</dbReference>
<dbReference type="Proteomes" id="UP000216885">
    <property type="component" value="Unassembled WGS sequence"/>
</dbReference>
<feature type="signal peptide" evidence="7">
    <location>
        <begin position="1"/>
        <end position="27"/>
    </location>
</feature>
<keyword evidence="7" id="KW-0732">Signal</keyword>
<accession>A0A261USS8</accession>
<comment type="caution">
    <text evidence="9">The sequence shown here is derived from an EMBL/GenBank/DDBJ whole genome shotgun (WGS) entry which is preliminary data.</text>
</comment>
<dbReference type="SUPFAM" id="SSF46626">
    <property type="entry name" value="Cytochrome c"/>
    <property type="match status" value="1"/>
</dbReference>
<evidence type="ECO:0000256" key="7">
    <source>
        <dbReference type="SAM" id="SignalP"/>
    </source>
</evidence>
<feature type="domain" description="Cytochrome c" evidence="8">
    <location>
        <begin position="28"/>
        <end position="116"/>
    </location>
</feature>
<protein>
    <submittedName>
        <fullName evidence="9">Cytochrome C</fullName>
    </submittedName>
</protein>
<evidence type="ECO:0000256" key="6">
    <source>
        <dbReference type="PIRSR" id="PIRSR602324-1"/>
    </source>
</evidence>
<proteinExistence type="predicted"/>
<feature type="chain" id="PRO_5012153204" evidence="7">
    <location>
        <begin position="28"/>
        <end position="121"/>
    </location>
</feature>
<keyword evidence="2 6" id="KW-0349">Heme</keyword>
<dbReference type="GO" id="GO:0005506">
    <property type="term" value="F:iron ion binding"/>
    <property type="evidence" value="ECO:0007669"/>
    <property type="project" value="InterPro"/>
</dbReference>
<feature type="binding site" description="covalent" evidence="6">
    <location>
        <position position="94"/>
    </location>
    <ligand>
        <name>heme c</name>
        <dbReference type="ChEBI" id="CHEBI:61717"/>
    </ligand>
</feature>
<dbReference type="RefSeq" id="WP_094837313.1">
    <property type="nucleotide sequence ID" value="NZ_NEVQ01000003.1"/>
</dbReference>
<name>A0A261USS8_9BORD</name>
<evidence type="ECO:0000313" key="9">
    <source>
        <dbReference type="EMBL" id="OZI64954.1"/>
    </source>
</evidence>
<dbReference type="InterPro" id="IPR002324">
    <property type="entry name" value="Cyt_c_ID"/>
</dbReference>
<evidence type="ECO:0000256" key="4">
    <source>
        <dbReference type="ARBA" id="ARBA00022982"/>
    </source>
</evidence>
<evidence type="ECO:0000256" key="2">
    <source>
        <dbReference type="ARBA" id="ARBA00022617"/>
    </source>
</evidence>
<keyword evidence="10" id="KW-1185">Reference proteome</keyword>
<dbReference type="PROSITE" id="PS51007">
    <property type="entry name" value="CYTC"/>
    <property type="match status" value="1"/>
</dbReference>
<evidence type="ECO:0000259" key="8">
    <source>
        <dbReference type="PROSITE" id="PS51007"/>
    </source>
</evidence>
<feature type="binding site" description="covalent" evidence="6">
    <location>
        <position position="42"/>
    </location>
    <ligand>
        <name>heme c</name>
        <dbReference type="ChEBI" id="CHEBI:61717"/>
    </ligand>
</feature>
<keyword evidence="4" id="KW-0249">Electron transport</keyword>
<reference evidence="9 10" key="1">
    <citation type="submission" date="2017-05" db="EMBL/GenBank/DDBJ databases">
        <title>Complete and WGS of Bordetella genogroups.</title>
        <authorList>
            <person name="Spilker T."/>
            <person name="LiPuma J."/>
        </authorList>
    </citation>
    <scope>NUCLEOTIDE SEQUENCE [LARGE SCALE GENOMIC DNA]</scope>
    <source>
        <strain evidence="9 10">AU9919</strain>
    </source>
</reference>
<evidence type="ECO:0000313" key="10">
    <source>
        <dbReference type="Proteomes" id="UP000216885"/>
    </source>
</evidence>
<evidence type="ECO:0000256" key="1">
    <source>
        <dbReference type="ARBA" id="ARBA00022448"/>
    </source>
</evidence>
<dbReference type="EMBL" id="NEVQ01000003">
    <property type="protein sequence ID" value="OZI64954.1"/>
    <property type="molecule type" value="Genomic_DNA"/>
</dbReference>
<keyword evidence="3 6" id="KW-0479">Metal-binding</keyword>
<dbReference type="Gene3D" id="1.10.760.10">
    <property type="entry name" value="Cytochrome c-like domain"/>
    <property type="match status" value="1"/>
</dbReference>
<feature type="binding site" description="covalent" evidence="6">
    <location>
        <position position="46"/>
    </location>
    <ligand>
        <name>heme c</name>
        <dbReference type="ChEBI" id="CHEBI:61717"/>
    </ligand>
</feature>
<dbReference type="GO" id="GO:0020037">
    <property type="term" value="F:heme binding"/>
    <property type="evidence" value="ECO:0007669"/>
    <property type="project" value="InterPro"/>
</dbReference>
<dbReference type="Pfam" id="PF00034">
    <property type="entry name" value="Cytochrom_C"/>
    <property type="match status" value="1"/>
</dbReference>
<keyword evidence="1" id="KW-0813">Transport</keyword>
<keyword evidence="5 6" id="KW-0408">Iron</keyword>
<dbReference type="PRINTS" id="PR00606">
    <property type="entry name" value="CYTCHROMECID"/>
</dbReference>
<evidence type="ECO:0000256" key="3">
    <source>
        <dbReference type="ARBA" id="ARBA00022723"/>
    </source>
</evidence>